<keyword evidence="6 8" id="KW-1133">Transmembrane helix</keyword>
<feature type="transmembrane region" description="Helical" evidence="8">
    <location>
        <begin position="6"/>
        <end position="23"/>
    </location>
</feature>
<organism evidence="9">
    <name type="scientific">Arcella intermedia</name>
    <dbReference type="NCBI Taxonomy" id="1963864"/>
    <lineage>
        <taxon>Eukaryota</taxon>
        <taxon>Amoebozoa</taxon>
        <taxon>Tubulinea</taxon>
        <taxon>Elardia</taxon>
        <taxon>Arcellinida</taxon>
        <taxon>Sphaerothecina</taxon>
        <taxon>Arcellidae</taxon>
        <taxon>Arcella</taxon>
    </lineage>
</organism>
<evidence type="ECO:0000313" key="9">
    <source>
        <dbReference type="EMBL" id="NDV34059.1"/>
    </source>
</evidence>
<evidence type="ECO:0000256" key="8">
    <source>
        <dbReference type="SAM" id="Phobius"/>
    </source>
</evidence>
<feature type="transmembrane region" description="Helical" evidence="8">
    <location>
        <begin position="95"/>
        <end position="115"/>
    </location>
</feature>
<evidence type="ECO:0000256" key="2">
    <source>
        <dbReference type="ARBA" id="ARBA00004687"/>
    </source>
</evidence>
<dbReference type="Pfam" id="PF06432">
    <property type="entry name" value="GPI2"/>
    <property type="match status" value="1"/>
</dbReference>
<accession>A0A6B2LAJ9</accession>
<feature type="transmembrane region" description="Helical" evidence="8">
    <location>
        <begin position="68"/>
        <end position="88"/>
    </location>
</feature>
<dbReference type="GO" id="GO:0000506">
    <property type="term" value="C:glycosylphosphatidylinositol-N-acetylglucosaminyltransferase (GPI-GnT) complex"/>
    <property type="evidence" value="ECO:0007669"/>
    <property type="project" value="TreeGrafter"/>
</dbReference>
<evidence type="ECO:0008006" key="10">
    <source>
        <dbReference type="Google" id="ProtNLM"/>
    </source>
</evidence>
<keyword evidence="7 8" id="KW-0472">Membrane</keyword>
<dbReference type="PANTHER" id="PTHR12982:SF0">
    <property type="entry name" value="PHOSPHATIDYLINOSITOL N-ACETYLGLUCOSAMINYLTRANSFERASE SUBUNIT C"/>
    <property type="match status" value="1"/>
</dbReference>
<feature type="transmembrane region" description="Helical" evidence="8">
    <location>
        <begin position="35"/>
        <end position="56"/>
    </location>
</feature>
<feature type="transmembrane region" description="Helical" evidence="8">
    <location>
        <begin position="121"/>
        <end position="138"/>
    </location>
</feature>
<comment type="subcellular location">
    <subcellularLocation>
        <location evidence="1">Membrane</location>
        <topology evidence="1">Multi-pass membrane protein</topology>
    </subcellularLocation>
</comment>
<dbReference type="AlphaFoldDB" id="A0A6B2LAJ9"/>
<evidence type="ECO:0000256" key="1">
    <source>
        <dbReference type="ARBA" id="ARBA00004141"/>
    </source>
</evidence>
<feature type="transmembrane region" description="Helical" evidence="8">
    <location>
        <begin position="150"/>
        <end position="168"/>
    </location>
</feature>
<dbReference type="EMBL" id="GIBP01005090">
    <property type="protein sequence ID" value="NDV34059.1"/>
    <property type="molecule type" value="Transcribed_RNA"/>
</dbReference>
<dbReference type="InterPro" id="IPR009450">
    <property type="entry name" value="Plno_GlcNAc_GPI2"/>
</dbReference>
<protein>
    <recommendedName>
        <fullName evidence="10">Phosphatidylinositol N-acetylglucosaminyltransferase subunit C</fullName>
    </recommendedName>
</protein>
<proteinExistence type="inferred from homology"/>
<name>A0A6B2LAJ9_9EUKA</name>
<evidence type="ECO:0000256" key="5">
    <source>
        <dbReference type="ARBA" id="ARBA00022692"/>
    </source>
</evidence>
<dbReference type="GO" id="GO:0006506">
    <property type="term" value="P:GPI anchor biosynthetic process"/>
    <property type="evidence" value="ECO:0007669"/>
    <property type="project" value="UniProtKB-UniPathway"/>
</dbReference>
<comment type="pathway">
    <text evidence="2">Glycolipid biosynthesis; glycosylphosphatidylinositol-anchor biosynthesis.</text>
</comment>
<feature type="transmembrane region" description="Helical" evidence="8">
    <location>
        <begin position="174"/>
        <end position="191"/>
    </location>
</feature>
<keyword evidence="4" id="KW-0337">GPI-anchor biosynthesis</keyword>
<keyword evidence="5 8" id="KW-0812">Transmembrane</keyword>
<sequence length="219" mass="24955">MLSLISLGFLFTTIGFIGRILFITTPQKPVKTTKVLSEIKLLVLIFISAWILSPLLHTLTQPFSDDTILALSVFLFTIHLFTQDYSYMSGLSKTYTAPVSLNAAIFGSVLLVSRLPSFLDVYSVICVAIELFALFPIFRRALKVYSDRWNLIVTWCMNGATVVLLFQVSTVVTLIYILSILFITFVCPYWLKRIQRYKNTIQGPWDEAVPTRNQPHFKL</sequence>
<reference evidence="9" key="1">
    <citation type="journal article" date="2020" name="J. Eukaryot. Microbiol.">
        <title>De novo Sequencing, Assembly and Annotation of the Transcriptome for the Free-Living Testate Amoeba Arcella intermedia.</title>
        <authorList>
            <person name="Ribeiro G.M."/>
            <person name="Porfirio-Sousa A.L."/>
            <person name="Maurer-Alcala X.X."/>
            <person name="Katz L.A."/>
            <person name="Lahr D.J.G."/>
        </authorList>
    </citation>
    <scope>NUCLEOTIDE SEQUENCE</scope>
</reference>
<dbReference type="UniPathway" id="UPA00196"/>
<evidence type="ECO:0000256" key="6">
    <source>
        <dbReference type="ARBA" id="ARBA00022989"/>
    </source>
</evidence>
<evidence type="ECO:0000256" key="4">
    <source>
        <dbReference type="ARBA" id="ARBA00022502"/>
    </source>
</evidence>
<dbReference type="PANTHER" id="PTHR12982">
    <property type="entry name" value="PHOSPHATIDYLINOSITOL GLYCAN, CLASS C"/>
    <property type="match status" value="1"/>
</dbReference>
<evidence type="ECO:0000256" key="7">
    <source>
        <dbReference type="ARBA" id="ARBA00023136"/>
    </source>
</evidence>
<comment type="similarity">
    <text evidence="3">Belongs to the PIGC family.</text>
</comment>
<evidence type="ECO:0000256" key="3">
    <source>
        <dbReference type="ARBA" id="ARBA00008321"/>
    </source>
</evidence>